<keyword evidence="4 6" id="KW-0028">Amino-acid biosynthesis</keyword>
<dbReference type="UniPathway" id="UPA00068">
    <property type="reaction ID" value="UER00114"/>
</dbReference>
<comment type="catalytic activity">
    <reaction evidence="6">
        <text>2-(N(omega)-L-arginino)succinate = fumarate + L-arginine</text>
        <dbReference type="Rhea" id="RHEA:24020"/>
        <dbReference type="ChEBI" id="CHEBI:29806"/>
        <dbReference type="ChEBI" id="CHEBI:32682"/>
        <dbReference type="ChEBI" id="CHEBI:57472"/>
        <dbReference type="EC" id="4.3.2.1"/>
    </reaction>
</comment>
<dbReference type="InterPro" id="IPR020557">
    <property type="entry name" value="Fumarate_lyase_CS"/>
</dbReference>
<dbReference type="InterPro" id="IPR000362">
    <property type="entry name" value="Fumarate_lyase_fam"/>
</dbReference>
<comment type="subcellular location">
    <subcellularLocation>
        <location evidence="6">Cytoplasm</location>
    </subcellularLocation>
</comment>
<dbReference type="InterPro" id="IPR029419">
    <property type="entry name" value="Arg_succ_lyase_C"/>
</dbReference>
<evidence type="ECO:0000256" key="3">
    <source>
        <dbReference type="ARBA" id="ARBA00022571"/>
    </source>
</evidence>
<dbReference type="EC" id="4.3.2.1" evidence="2 6"/>
<dbReference type="Gene3D" id="1.10.40.30">
    <property type="entry name" value="Fumarase/aspartase (C-terminal domain)"/>
    <property type="match status" value="1"/>
</dbReference>
<dbReference type="Gene3D" id="1.10.275.10">
    <property type="entry name" value="Fumarase/aspartase (N-terminal domain)"/>
    <property type="match status" value="1"/>
</dbReference>
<comment type="pathway">
    <text evidence="1 6">Amino-acid biosynthesis; L-arginine biosynthesis; L-arginine from L-ornithine and carbamoyl phosphate: step 3/3.</text>
</comment>
<dbReference type="AlphaFoldDB" id="E2S9K4"/>
<dbReference type="InterPro" id="IPR009049">
    <property type="entry name" value="Argininosuccinate_lyase"/>
</dbReference>
<dbReference type="RefSeq" id="WP_007077666.1">
    <property type="nucleotide sequence ID" value="NZ_CM001024.1"/>
</dbReference>
<feature type="domain" description="Argininosuccinate lyase C-terminal" evidence="8">
    <location>
        <begin position="372"/>
        <end position="439"/>
    </location>
</feature>
<dbReference type="PRINTS" id="PR00149">
    <property type="entry name" value="FUMRATELYASE"/>
</dbReference>
<dbReference type="Pfam" id="PF14698">
    <property type="entry name" value="ASL_C2"/>
    <property type="match status" value="1"/>
</dbReference>
<dbReference type="FunFam" id="1.20.200.10:FF:000015">
    <property type="entry name" value="argininosuccinate lyase isoform X2"/>
    <property type="match status" value="1"/>
</dbReference>
<dbReference type="PANTHER" id="PTHR43814:SF1">
    <property type="entry name" value="ARGININOSUCCINATE LYASE"/>
    <property type="match status" value="1"/>
</dbReference>
<keyword evidence="6" id="KW-0963">Cytoplasm</keyword>
<dbReference type="InterPro" id="IPR008948">
    <property type="entry name" value="L-Aspartase-like"/>
</dbReference>
<name>E2S9K4_9ACTN</name>
<keyword evidence="3 6" id="KW-0055">Arginine biosynthesis</keyword>
<dbReference type="GO" id="GO:0004056">
    <property type="term" value="F:argininosuccinate lyase activity"/>
    <property type="evidence" value="ECO:0007669"/>
    <property type="project" value="UniProtKB-UniRule"/>
</dbReference>
<comment type="similarity">
    <text evidence="6">Belongs to the lyase 1 family. Argininosuccinate lyase subfamily.</text>
</comment>
<dbReference type="FunFam" id="1.10.40.30:FF:000001">
    <property type="entry name" value="Argininosuccinate lyase"/>
    <property type="match status" value="1"/>
</dbReference>
<accession>E2S9K4</accession>
<gene>
    <name evidence="6 9" type="primary">argH</name>
    <name evidence="9" type="ORF">HMPREF0063_10644</name>
</gene>
<dbReference type="STRING" id="585531.HMPREF0063_10644"/>
<dbReference type="PRINTS" id="PR00145">
    <property type="entry name" value="ARGSUCLYASE"/>
</dbReference>
<evidence type="ECO:0000256" key="5">
    <source>
        <dbReference type="ARBA" id="ARBA00023239"/>
    </source>
</evidence>
<dbReference type="GO" id="GO:0005829">
    <property type="term" value="C:cytosol"/>
    <property type="evidence" value="ECO:0007669"/>
    <property type="project" value="TreeGrafter"/>
</dbReference>
<comment type="caution">
    <text evidence="9">The sequence shown here is derived from an EMBL/GenBank/DDBJ whole genome shotgun (WGS) entry which is preliminary data.</text>
</comment>
<dbReference type="HAMAP" id="MF_00006">
    <property type="entry name" value="Arg_succ_lyase"/>
    <property type="match status" value="1"/>
</dbReference>
<dbReference type="Proteomes" id="UP000003111">
    <property type="component" value="Unassembled WGS sequence"/>
</dbReference>
<dbReference type="SUPFAM" id="SSF48557">
    <property type="entry name" value="L-aspartase-like"/>
    <property type="match status" value="1"/>
</dbReference>
<dbReference type="OrthoDB" id="9769623at2"/>
<dbReference type="EMBL" id="ACLF03000003">
    <property type="protein sequence ID" value="EFQ83928.1"/>
    <property type="molecule type" value="Genomic_DNA"/>
</dbReference>
<dbReference type="HOGENOM" id="CLU_027272_2_2_11"/>
<evidence type="ECO:0000313" key="10">
    <source>
        <dbReference type="Proteomes" id="UP000003111"/>
    </source>
</evidence>
<evidence type="ECO:0000256" key="2">
    <source>
        <dbReference type="ARBA" id="ARBA00012338"/>
    </source>
</evidence>
<dbReference type="eggNOG" id="COG0165">
    <property type="taxonomic scope" value="Bacteria"/>
</dbReference>
<dbReference type="FunFam" id="1.10.275.10:FF:000002">
    <property type="entry name" value="Argininosuccinate lyase"/>
    <property type="match status" value="1"/>
</dbReference>
<dbReference type="InterPro" id="IPR022761">
    <property type="entry name" value="Fumarate_lyase_N"/>
</dbReference>
<sequence length="465" mass="50158">MNAPDDQNRLWGGRFSTGPSPELVELSRSTHFDWRLAPYDLAGSRAHARVLHAAGLLTQDEVAALTEGLDELEADVASGAFAARPDDEDVHTALERGLIERLGPELGGRLRAGRSRNDQVATLFRMYLRDHGRQVAQLLRELVLAIKGQAERHLGVAMPGRTHLQHAQPVLLSHHLLAHAWPLVRDLDRLAEWDARVGAESPYGSGALAGTSLGLDPEKVAADLGFTGSAANSIDGTAARDFVAEFAFVTAQIGIDVSRLAEEIILWNTQEFGFVTLSDGYSTGSSIMPQKKNPDIAELARGKSGRLIGNLTGLLATLKALPLAYNRDLQEDKEPVFDSVDTLEVLLPAFTGMIATLAFDTARLQELAPQGFALATDVAEWLVREGVPFRTAHEISGACVQACEERGIELWDLTDQDFAAISPHLTVGVREVLTVAGSLASRDARGGTAPARVTEQLAELRARLA</sequence>
<evidence type="ECO:0000259" key="7">
    <source>
        <dbReference type="Pfam" id="PF00206"/>
    </source>
</evidence>
<dbReference type="Pfam" id="PF00206">
    <property type="entry name" value="Lyase_1"/>
    <property type="match status" value="1"/>
</dbReference>
<organism evidence="9 10">
    <name type="scientific">Aeromicrobium marinum DSM 15272</name>
    <dbReference type="NCBI Taxonomy" id="585531"/>
    <lineage>
        <taxon>Bacteria</taxon>
        <taxon>Bacillati</taxon>
        <taxon>Actinomycetota</taxon>
        <taxon>Actinomycetes</taxon>
        <taxon>Propionibacteriales</taxon>
        <taxon>Nocardioidaceae</taxon>
        <taxon>Aeromicrobium</taxon>
    </lineage>
</organism>
<dbReference type="CDD" id="cd01359">
    <property type="entry name" value="Argininosuccinate_lyase"/>
    <property type="match status" value="1"/>
</dbReference>
<feature type="domain" description="Fumarate lyase N-terminal" evidence="7">
    <location>
        <begin position="26"/>
        <end position="309"/>
    </location>
</feature>
<evidence type="ECO:0000259" key="8">
    <source>
        <dbReference type="Pfam" id="PF14698"/>
    </source>
</evidence>
<dbReference type="Gene3D" id="1.20.200.10">
    <property type="entry name" value="Fumarase/aspartase (Central domain)"/>
    <property type="match status" value="1"/>
</dbReference>
<dbReference type="NCBIfam" id="TIGR00838">
    <property type="entry name" value="argH"/>
    <property type="match status" value="1"/>
</dbReference>
<dbReference type="PROSITE" id="PS00163">
    <property type="entry name" value="FUMARATE_LYASES"/>
    <property type="match status" value="1"/>
</dbReference>
<evidence type="ECO:0000313" key="9">
    <source>
        <dbReference type="EMBL" id="EFQ83928.1"/>
    </source>
</evidence>
<dbReference type="GO" id="GO:0042450">
    <property type="term" value="P:L-arginine biosynthetic process via ornithine"/>
    <property type="evidence" value="ECO:0007669"/>
    <property type="project" value="UniProtKB-UniRule"/>
</dbReference>
<dbReference type="PANTHER" id="PTHR43814">
    <property type="entry name" value="ARGININOSUCCINATE LYASE"/>
    <property type="match status" value="1"/>
</dbReference>
<keyword evidence="5 6" id="KW-0456">Lyase</keyword>
<keyword evidence="10" id="KW-1185">Reference proteome</keyword>
<protein>
    <recommendedName>
        <fullName evidence="2 6">Argininosuccinate lyase</fullName>
        <shortName evidence="6">ASAL</shortName>
        <ecNumber evidence="2 6">4.3.2.1</ecNumber>
    </recommendedName>
    <alternativeName>
        <fullName evidence="6">Arginosuccinase</fullName>
    </alternativeName>
</protein>
<evidence type="ECO:0000256" key="6">
    <source>
        <dbReference type="HAMAP-Rule" id="MF_00006"/>
    </source>
</evidence>
<evidence type="ECO:0000256" key="1">
    <source>
        <dbReference type="ARBA" id="ARBA00004941"/>
    </source>
</evidence>
<dbReference type="InterPro" id="IPR024083">
    <property type="entry name" value="Fumarase/histidase_N"/>
</dbReference>
<evidence type="ECO:0000256" key="4">
    <source>
        <dbReference type="ARBA" id="ARBA00022605"/>
    </source>
</evidence>
<proteinExistence type="inferred from homology"/>
<reference evidence="9" key="1">
    <citation type="submission" date="2010-08" db="EMBL/GenBank/DDBJ databases">
        <authorList>
            <person name="Muzny D."/>
            <person name="Qin X."/>
            <person name="Buhay C."/>
            <person name="Dugan-Rocha S."/>
            <person name="Ding Y."/>
            <person name="Chen G."/>
            <person name="Hawes A."/>
            <person name="Holder M."/>
            <person name="Jhangiani S."/>
            <person name="Johnson A."/>
            <person name="Khan Z."/>
            <person name="Li Z."/>
            <person name="Liu W."/>
            <person name="Liu X."/>
            <person name="Perez L."/>
            <person name="Shen H."/>
            <person name="Wang Q."/>
            <person name="Watt J."/>
            <person name="Xi L."/>
            <person name="Xin Y."/>
            <person name="Zhou J."/>
            <person name="Deng J."/>
            <person name="Jiang H."/>
            <person name="Liu Y."/>
            <person name="Qu J."/>
            <person name="Song X.-Z."/>
            <person name="Zhang L."/>
            <person name="Villasana D."/>
            <person name="Johnson A."/>
            <person name="Liu J."/>
            <person name="Liyanage D."/>
            <person name="Lorensuhewa L."/>
            <person name="Robinson T."/>
            <person name="Song A."/>
            <person name="Song B.-B."/>
            <person name="Dinh H."/>
            <person name="Thornton R."/>
            <person name="Coyle M."/>
            <person name="Francisco L."/>
            <person name="Jackson L."/>
            <person name="Javaid M."/>
            <person name="Korchina V."/>
            <person name="Kovar C."/>
            <person name="Mata R."/>
            <person name="Mathew T."/>
            <person name="Ngo R."/>
            <person name="Nguyen L."/>
            <person name="Nguyen N."/>
            <person name="Okwuonu G."/>
            <person name="Ongeri F."/>
            <person name="Pham C."/>
            <person name="Simmons D."/>
            <person name="Wilczek-Boney K."/>
            <person name="Hale W."/>
            <person name="Jakkamsetti A."/>
            <person name="Pham P."/>
            <person name="Ruth R."/>
            <person name="San Lucas F."/>
            <person name="Warren J."/>
            <person name="Zhang J."/>
            <person name="Zhao Z."/>
            <person name="Zhou C."/>
            <person name="Zhu D."/>
            <person name="Lee S."/>
            <person name="Bess C."/>
            <person name="Blankenburg K."/>
            <person name="Forbes L."/>
            <person name="Fu Q."/>
            <person name="Gubbala S."/>
            <person name="Hirani K."/>
            <person name="Jayaseelan J.C."/>
            <person name="Lara F."/>
            <person name="Munidasa M."/>
            <person name="Palculict T."/>
            <person name="Patil S."/>
            <person name="Pu L.-L."/>
            <person name="Saada N."/>
            <person name="Tang L."/>
            <person name="Weissenberger G."/>
            <person name="Zhu Y."/>
            <person name="Hemphill L."/>
            <person name="Shang Y."/>
            <person name="Youmans B."/>
            <person name="Ayvaz T."/>
            <person name="Ross M."/>
            <person name="Santibanez J."/>
            <person name="Aqrawi P."/>
            <person name="Gross S."/>
            <person name="Joshi V."/>
            <person name="Fowler G."/>
            <person name="Nazareth L."/>
            <person name="Reid J."/>
            <person name="Worley K."/>
            <person name="Petrosino J."/>
            <person name="Highlander S."/>
            <person name="Gibbs R."/>
        </authorList>
    </citation>
    <scope>NUCLEOTIDE SEQUENCE [LARGE SCALE GENOMIC DNA]</scope>
    <source>
        <strain evidence="9">DSM 15272</strain>
    </source>
</reference>